<dbReference type="PANTHER" id="PTHR31719">
    <property type="entry name" value="NAC TRANSCRIPTION FACTOR 56"/>
    <property type="match status" value="1"/>
</dbReference>
<dbReference type="Proteomes" id="UP000323000">
    <property type="component" value="Chromosome 1"/>
</dbReference>
<dbReference type="AlphaFoldDB" id="A0A5C7IU18"/>
<keyword evidence="8" id="KW-1185">Reference proteome</keyword>
<dbReference type="InterPro" id="IPR036093">
    <property type="entry name" value="NAC_dom_sf"/>
</dbReference>
<evidence type="ECO:0000256" key="1">
    <source>
        <dbReference type="ARBA" id="ARBA00023015"/>
    </source>
</evidence>
<evidence type="ECO:0000259" key="6">
    <source>
        <dbReference type="PROSITE" id="PS51005"/>
    </source>
</evidence>
<dbReference type="OrthoDB" id="1741710at2759"/>
<dbReference type="GO" id="GO:0003677">
    <property type="term" value="F:DNA binding"/>
    <property type="evidence" value="ECO:0007669"/>
    <property type="project" value="UniProtKB-KW"/>
</dbReference>
<dbReference type="InterPro" id="IPR003441">
    <property type="entry name" value="NAC-dom"/>
</dbReference>
<evidence type="ECO:0000256" key="3">
    <source>
        <dbReference type="ARBA" id="ARBA00023163"/>
    </source>
</evidence>
<keyword evidence="3" id="KW-0804">Transcription</keyword>
<dbReference type="PROSITE" id="PS51005">
    <property type="entry name" value="NAC"/>
    <property type="match status" value="1"/>
</dbReference>
<dbReference type="Pfam" id="PF02365">
    <property type="entry name" value="NAM"/>
    <property type="match status" value="1"/>
</dbReference>
<evidence type="ECO:0000256" key="4">
    <source>
        <dbReference type="ARBA" id="ARBA00023242"/>
    </source>
</evidence>
<dbReference type="Gene3D" id="2.170.150.80">
    <property type="entry name" value="NAC domain"/>
    <property type="match status" value="1"/>
</dbReference>
<dbReference type="EMBL" id="VAHF01000001">
    <property type="protein sequence ID" value="TXG72847.1"/>
    <property type="molecule type" value="Genomic_DNA"/>
</dbReference>
<keyword evidence="1" id="KW-0805">Transcription regulation</keyword>
<sequence>MTMMMPTGFRFNPTDEELIQILQTKASGQPMLLHFNFIVQRNVYEHDPQHLHWDETPAVKDNEKYCYCMKENDSREVSGQGWWKATGHVKKIYASSSNNQTLVGYKRPLTFHRFKDSERKRNEAIKTNWIMHEYSLVSYTTEWRLCRIKYKGKPSAQEELENIRKASSSNNSMGMQPDSTSTGDHHQQNPDHMNYEYEAHPFVQNIDQQHQSTLASNDPFQTQFPANYYFGDQLNDEQTDSISDQLFPSLWSWQN</sequence>
<comment type="caution">
    <text evidence="7">The sequence shown here is derived from an EMBL/GenBank/DDBJ whole genome shotgun (WGS) entry which is preliminary data.</text>
</comment>
<dbReference type="GO" id="GO:0006355">
    <property type="term" value="P:regulation of DNA-templated transcription"/>
    <property type="evidence" value="ECO:0007669"/>
    <property type="project" value="InterPro"/>
</dbReference>
<proteinExistence type="predicted"/>
<dbReference type="PANTHER" id="PTHR31719:SF43">
    <property type="entry name" value="NAC TRANSCRIPTION FACTOR 56"/>
    <property type="match status" value="1"/>
</dbReference>
<reference evidence="8" key="1">
    <citation type="journal article" date="2019" name="Gigascience">
        <title>De novo genome assembly of the endangered Acer yangbiense, a plant species with extremely small populations endemic to Yunnan Province, China.</title>
        <authorList>
            <person name="Yang J."/>
            <person name="Wariss H.M."/>
            <person name="Tao L."/>
            <person name="Zhang R."/>
            <person name="Yun Q."/>
            <person name="Hollingsworth P."/>
            <person name="Dao Z."/>
            <person name="Luo G."/>
            <person name="Guo H."/>
            <person name="Ma Y."/>
            <person name="Sun W."/>
        </authorList>
    </citation>
    <scope>NUCLEOTIDE SEQUENCE [LARGE SCALE GENOMIC DNA]</scope>
    <source>
        <strain evidence="8">cv. Malutang</strain>
    </source>
</reference>
<keyword evidence="2" id="KW-0238">DNA-binding</keyword>
<feature type="compositionally biased region" description="Polar residues" evidence="5">
    <location>
        <begin position="166"/>
        <end position="182"/>
    </location>
</feature>
<evidence type="ECO:0000256" key="5">
    <source>
        <dbReference type="SAM" id="MobiDB-lite"/>
    </source>
</evidence>
<feature type="region of interest" description="Disordered" evidence="5">
    <location>
        <begin position="166"/>
        <end position="192"/>
    </location>
</feature>
<feature type="compositionally biased region" description="Basic and acidic residues" evidence="5">
    <location>
        <begin position="183"/>
        <end position="192"/>
    </location>
</feature>
<keyword evidence="4" id="KW-0539">Nucleus</keyword>
<evidence type="ECO:0000256" key="2">
    <source>
        <dbReference type="ARBA" id="ARBA00023125"/>
    </source>
</evidence>
<name>A0A5C7IU18_9ROSI</name>
<accession>A0A5C7IU18</accession>
<gene>
    <name evidence="7" type="ORF">EZV62_001426</name>
</gene>
<feature type="domain" description="NAC" evidence="6">
    <location>
        <begin position="5"/>
        <end position="151"/>
    </location>
</feature>
<evidence type="ECO:0000313" key="7">
    <source>
        <dbReference type="EMBL" id="TXG72847.1"/>
    </source>
</evidence>
<protein>
    <recommendedName>
        <fullName evidence="6">NAC domain-containing protein</fullName>
    </recommendedName>
</protein>
<evidence type="ECO:0000313" key="8">
    <source>
        <dbReference type="Proteomes" id="UP000323000"/>
    </source>
</evidence>
<dbReference type="SUPFAM" id="SSF101941">
    <property type="entry name" value="NAC domain"/>
    <property type="match status" value="1"/>
</dbReference>
<organism evidence="7 8">
    <name type="scientific">Acer yangbiense</name>
    <dbReference type="NCBI Taxonomy" id="1000413"/>
    <lineage>
        <taxon>Eukaryota</taxon>
        <taxon>Viridiplantae</taxon>
        <taxon>Streptophyta</taxon>
        <taxon>Embryophyta</taxon>
        <taxon>Tracheophyta</taxon>
        <taxon>Spermatophyta</taxon>
        <taxon>Magnoliopsida</taxon>
        <taxon>eudicotyledons</taxon>
        <taxon>Gunneridae</taxon>
        <taxon>Pentapetalae</taxon>
        <taxon>rosids</taxon>
        <taxon>malvids</taxon>
        <taxon>Sapindales</taxon>
        <taxon>Sapindaceae</taxon>
        <taxon>Hippocastanoideae</taxon>
        <taxon>Acereae</taxon>
        <taxon>Acer</taxon>
    </lineage>
</organism>